<protein>
    <recommendedName>
        <fullName evidence="6 7">Large ribosomal subunit protein uL18</fullName>
    </recommendedName>
</protein>
<dbReference type="InterPro" id="IPR004389">
    <property type="entry name" value="Ribosomal_uL18_bac-type"/>
</dbReference>
<comment type="caution">
    <text evidence="8">The sequence shown here is derived from an EMBL/GenBank/DDBJ whole genome shotgun (WGS) entry which is preliminary data.</text>
</comment>
<comment type="subunit">
    <text evidence="7">Part of the 50S ribosomal subunit; part of the 5S rRNA/L5/L18/L25 subcomplex. Contacts the 5S and 23S rRNAs.</text>
</comment>
<dbReference type="PANTHER" id="PTHR12899">
    <property type="entry name" value="39S RIBOSOMAL PROTEIN L18, MITOCHONDRIAL"/>
    <property type="match status" value="1"/>
</dbReference>
<evidence type="ECO:0000256" key="4">
    <source>
        <dbReference type="ARBA" id="ARBA00022980"/>
    </source>
</evidence>
<dbReference type="GO" id="GO:0022625">
    <property type="term" value="C:cytosolic large ribosomal subunit"/>
    <property type="evidence" value="ECO:0007669"/>
    <property type="project" value="TreeGrafter"/>
</dbReference>
<evidence type="ECO:0000256" key="1">
    <source>
        <dbReference type="ARBA" id="ARBA00007116"/>
    </source>
</evidence>
<keyword evidence="5 7" id="KW-0687">Ribonucleoprotein</keyword>
<dbReference type="FunFam" id="3.30.420.100:FF:000001">
    <property type="entry name" value="50S ribosomal protein L18"/>
    <property type="match status" value="1"/>
</dbReference>
<evidence type="ECO:0000256" key="3">
    <source>
        <dbReference type="ARBA" id="ARBA00022884"/>
    </source>
</evidence>
<dbReference type="AlphaFoldDB" id="A0A235BVN4"/>
<sequence length="112" mass="12789">MEKRRVRRHKSIRKKVFGTAEKPRLSVYRSLKYVYVQLIDDVASNTLASFSTFQLRGTDLSRMEAAKECGRRLAEKAKKKGIDTVTFDRSGYKYHGRVKALAEGAREGGLTF</sequence>
<dbReference type="InterPro" id="IPR057268">
    <property type="entry name" value="Ribosomal_L18"/>
</dbReference>
<proteinExistence type="inferred from homology"/>
<dbReference type="GO" id="GO:0008097">
    <property type="term" value="F:5S rRNA binding"/>
    <property type="evidence" value="ECO:0007669"/>
    <property type="project" value="TreeGrafter"/>
</dbReference>
<reference evidence="8 9" key="1">
    <citation type="submission" date="2017-07" db="EMBL/GenBank/DDBJ databases">
        <title>Recovery of genomes from metagenomes via a dereplication, aggregation, and scoring strategy.</title>
        <authorList>
            <person name="Sieber C.M."/>
            <person name="Probst A.J."/>
            <person name="Sharrar A."/>
            <person name="Thomas B.C."/>
            <person name="Hess M."/>
            <person name="Tringe S.G."/>
            <person name="Banfield J.F."/>
        </authorList>
    </citation>
    <scope>NUCLEOTIDE SEQUENCE [LARGE SCALE GENOMIC DNA]</scope>
    <source>
        <strain evidence="8">JGI_Cruoil_03_44_89</strain>
    </source>
</reference>
<dbReference type="HAMAP" id="MF_01337_B">
    <property type="entry name" value="Ribosomal_uL18_B"/>
    <property type="match status" value="1"/>
</dbReference>
<comment type="function">
    <text evidence="7">This is one of the proteins that bind and probably mediate the attachment of the 5S RNA into the large ribosomal subunit, where it forms part of the central protuberance.</text>
</comment>
<dbReference type="EMBL" id="NOZQ01000084">
    <property type="protein sequence ID" value="OYD16149.1"/>
    <property type="molecule type" value="Genomic_DNA"/>
</dbReference>
<name>A0A235BVN4_UNCW3</name>
<accession>A0A235BVN4</accession>
<evidence type="ECO:0000256" key="5">
    <source>
        <dbReference type="ARBA" id="ARBA00023274"/>
    </source>
</evidence>
<gene>
    <name evidence="7" type="primary">rplR</name>
    <name evidence="8" type="ORF">CH333_04165</name>
</gene>
<dbReference type="NCBIfam" id="TIGR00060">
    <property type="entry name" value="L18_bact"/>
    <property type="match status" value="1"/>
</dbReference>
<evidence type="ECO:0000256" key="2">
    <source>
        <dbReference type="ARBA" id="ARBA00022730"/>
    </source>
</evidence>
<dbReference type="InterPro" id="IPR005484">
    <property type="entry name" value="Ribosomal_uL18_bac/plant/anim"/>
</dbReference>
<dbReference type="GO" id="GO:0003735">
    <property type="term" value="F:structural constituent of ribosome"/>
    <property type="evidence" value="ECO:0007669"/>
    <property type="project" value="InterPro"/>
</dbReference>
<evidence type="ECO:0000313" key="9">
    <source>
        <dbReference type="Proteomes" id="UP000215215"/>
    </source>
</evidence>
<keyword evidence="3 7" id="KW-0694">RNA-binding</keyword>
<dbReference type="Pfam" id="PF00861">
    <property type="entry name" value="Ribosomal_L18p"/>
    <property type="match status" value="1"/>
</dbReference>
<keyword evidence="2 7" id="KW-0699">rRNA-binding</keyword>
<organism evidence="8 9">
    <name type="scientific">candidate division WOR-3 bacterium JGI_Cruoil_03_44_89</name>
    <dbReference type="NCBI Taxonomy" id="1973748"/>
    <lineage>
        <taxon>Bacteria</taxon>
        <taxon>Bacteria division WOR-3</taxon>
    </lineage>
</organism>
<dbReference type="Proteomes" id="UP000215215">
    <property type="component" value="Unassembled WGS sequence"/>
</dbReference>
<evidence type="ECO:0000256" key="6">
    <source>
        <dbReference type="ARBA" id="ARBA00035197"/>
    </source>
</evidence>
<dbReference type="GO" id="GO:0006412">
    <property type="term" value="P:translation"/>
    <property type="evidence" value="ECO:0007669"/>
    <property type="project" value="UniProtKB-UniRule"/>
</dbReference>
<dbReference type="Gene3D" id="3.30.420.100">
    <property type="match status" value="1"/>
</dbReference>
<dbReference type="PANTHER" id="PTHR12899:SF3">
    <property type="entry name" value="LARGE RIBOSOMAL SUBUNIT PROTEIN UL18M"/>
    <property type="match status" value="1"/>
</dbReference>
<dbReference type="SUPFAM" id="SSF53137">
    <property type="entry name" value="Translational machinery components"/>
    <property type="match status" value="1"/>
</dbReference>
<evidence type="ECO:0000313" key="8">
    <source>
        <dbReference type="EMBL" id="OYD16149.1"/>
    </source>
</evidence>
<keyword evidence="4 7" id="KW-0689">Ribosomal protein</keyword>
<evidence type="ECO:0000256" key="7">
    <source>
        <dbReference type="HAMAP-Rule" id="MF_01337"/>
    </source>
</evidence>
<comment type="similarity">
    <text evidence="1 7">Belongs to the universal ribosomal protein uL18 family.</text>
</comment>
<dbReference type="CDD" id="cd00432">
    <property type="entry name" value="Ribosomal_L18_L5e"/>
    <property type="match status" value="1"/>
</dbReference>